<proteinExistence type="predicted"/>
<dbReference type="VEuPathDB" id="FungiDB:TEQG_03072"/>
<dbReference type="Proteomes" id="UP000009169">
    <property type="component" value="Unassembled WGS sequence"/>
</dbReference>
<organism evidence="1 2">
    <name type="scientific">Trichophyton equinum (strain ATCC MYA-4606 / CBS 127.97)</name>
    <name type="common">Horse ringworm fungus</name>
    <dbReference type="NCBI Taxonomy" id="559882"/>
    <lineage>
        <taxon>Eukaryota</taxon>
        <taxon>Fungi</taxon>
        <taxon>Dikarya</taxon>
        <taxon>Ascomycota</taxon>
        <taxon>Pezizomycotina</taxon>
        <taxon>Eurotiomycetes</taxon>
        <taxon>Eurotiomycetidae</taxon>
        <taxon>Onygenales</taxon>
        <taxon>Arthrodermataceae</taxon>
        <taxon>Trichophyton</taxon>
    </lineage>
</organism>
<dbReference type="EMBL" id="DS995731">
    <property type="protein sequence ID" value="EGE04038.1"/>
    <property type="molecule type" value="Genomic_DNA"/>
</dbReference>
<sequence length="106" mass="11935">MGMIVGLVVVKSRTYFDKSHRRASRDSRGLWITHPTLALTYAQFSDDDHRLLRSAGFEERGFTYGAAAAFEGVPRMPRVPQISPVRTQISVCYPIFSKGPFRDPTS</sequence>
<keyword evidence="2" id="KW-1185">Reference proteome</keyword>
<accession>F2PQ70</accession>
<gene>
    <name evidence="1" type="ORF">TEQG_03072</name>
</gene>
<evidence type="ECO:0000313" key="2">
    <source>
        <dbReference type="Proteomes" id="UP000009169"/>
    </source>
</evidence>
<protein>
    <submittedName>
        <fullName evidence="1">Uncharacterized protein</fullName>
    </submittedName>
</protein>
<dbReference type="HOGENOM" id="CLU_2225045_0_0_1"/>
<reference evidence="2" key="1">
    <citation type="journal article" date="2012" name="MBio">
        <title>Comparative genome analysis of Trichophyton rubrum and related dermatophytes reveals candidate genes involved in infection.</title>
        <authorList>
            <person name="Martinez D.A."/>
            <person name="Oliver B.G."/>
            <person name="Graeser Y."/>
            <person name="Goldberg J.M."/>
            <person name="Li W."/>
            <person name="Martinez-Rossi N.M."/>
            <person name="Monod M."/>
            <person name="Shelest E."/>
            <person name="Barton R.C."/>
            <person name="Birch E."/>
            <person name="Brakhage A.A."/>
            <person name="Chen Z."/>
            <person name="Gurr S.J."/>
            <person name="Heiman D."/>
            <person name="Heitman J."/>
            <person name="Kosti I."/>
            <person name="Rossi A."/>
            <person name="Saif S."/>
            <person name="Samalova M."/>
            <person name="Saunders C.W."/>
            <person name="Shea T."/>
            <person name="Summerbell R.C."/>
            <person name="Xu J."/>
            <person name="Young S."/>
            <person name="Zeng Q."/>
            <person name="Birren B.W."/>
            <person name="Cuomo C.A."/>
            <person name="White T.C."/>
        </authorList>
    </citation>
    <scope>NUCLEOTIDE SEQUENCE [LARGE SCALE GENOMIC DNA]</scope>
    <source>
        <strain evidence="2">ATCC MYA-4606 / CBS 127.97</strain>
    </source>
</reference>
<dbReference type="AlphaFoldDB" id="F2PQ70"/>
<name>F2PQ70_TRIEC</name>
<evidence type="ECO:0000313" key="1">
    <source>
        <dbReference type="EMBL" id="EGE04038.1"/>
    </source>
</evidence>